<dbReference type="SUPFAM" id="SSF88713">
    <property type="entry name" value="Glycoside hydrolase/deacetylase"/>
    <property type="match status" value="1"/>
</dbReference>
<dbReference type="InterPro" id="IPR011330">
    <property type="entry name" value="Glyco_hydro/deAcase_b/a-brl"/>
</dbReference>
<dbReference type="Pfam" id="PF01522">
    <property type="entry name" value="Polysacc_deac_1"/>
    <property type="match status" value="1"/>
</dbReference>
<name>A0A379LK88_9GAMM</name>
<organism evidence="2 3">
    <name type="scientific">Psychrobacter phenylpyruvicus</name>
    <dbReference type="NCBI Taxonomy" id="29432"/>
    <lineage>
        <taxon>Bacteria</taxon>
        <taxon>Pseudomonadati</taxon>
        <taxon>Pseudomonadota</taxon>
        <taxon>Gammaproteobacteria</taxon>
        <taxon>Moraxellales</taxon>
        <taxon>Moraxellaceae</taxon>
        <taxon>Psychrobacter</taxon>
    </lineage>
</organism>
<dbReference type="CDD" id="cd10977">
    <property type="entry name" value="CE4_PuuE_SpCDA1"/>
    <property type="match status" value="1"/>
</dbReference>
<dbReference type="EMBL" id="UGVC01000001">
    <property type="protein sequence ID" value="SUD90841.1"/>
    <property type="molecule type" value="Genomic_DNA"/>
</dbReference>
<feature type="domain" description="NodB homology" evidence="1">
    <location>
        <begin position="81"/>
        <end position="311"/>
    </location>
</feature>
<reference evidence="2 3" key="1">
    <citation type="submission" date="2018-06" db="EMBL/GenBank/DDBJ databases">
        <authorList>
            <consortium name="Pathogen Informatics"/>
            <person name="Doyle S."/>
        </authorList>
    </citation>
    <scope>NUCLEOTIDE SEQUENCE [LARGE SCALE GENOMIC DNA]</scope>
    <source>
        <strain evidence="2 3">NCTC10526</strain>
    </source>
</reference>
<evidence type="ECO:0000313" key="2">
    <source>
        <dbReference type="EMBL" id="SUD90841.1"/>
    </source>
</evidence>
<sequence>MTLSTFKHINVIDNMNDYPRDLKGYANNPPDPKWPGGAKIAVQFVLNVEEGAENNVIHGDAQSEKFLSDILGTPAFDNRHQSIESAFEYGSRVGVWRVLDAFKEYNYPITTFVCAAAAMRTPHIIDRIIDDNHEIASHGLRWINYQNMYRETEREHIQQATEIFKKMLGYQPTGWYTGRDSPNTRELVVENGGYSYDSDSYADELPYWLNVKTQQDTKIIRKPHLVIPYSLETNDMRFASSPGYTNSEPFYQYLKDSFDTLYAEGEIKNGTQVPKMLSIGLHCRMIGRAGRIVALKKFLKYISEKPDVWVCRRDEIAKHWYQNHPVTANNIANWM</sequence>
<protein>
    <submittedName>
        <fullName evidence="2">Putative urate catabolism protein</fullName>
    </submittedName>
</protein>
<dbReference type="Gene3D" id="3.20.20.370">
    <property type="entry name" value="Glycoside hydrolase/deacetylase"/>
    <property type="match status" value="1"/>
</dbReference>
<gene>
    <name evidence="2" type="ORF">NCTC10526_01187</name>
</gene>
<dbReference type="STRING" id="1123034.GCA_000685805_00437"/>
<dbReference type="RefSeq" id="WP_167667691.1">
    <property type="nucleotide sequence ID" value="NZ_CAJHAQ010000001.1"/>
</dbReference>
<accession>A0A379LK88</accession>
<evidence type="ECO:0000259" key="1">
    <source>
        <dbReference type="PROSITE" id="PS51677"/>
    </source>
</evidence>
<dbReference type="GO" id="GO:0016810">
    <property type="term" value="F:hydrolase activity, acting on carbon-nitrogen (but not peptide) bonds"/>
    <property type="evidence" value="ECO:0007669"/>
    <property type="project" value="InterPro"/>
</dbReference>
<dbReference type="PANTHER" id="PTHR43123:SF1">
    <property type="entry name" value="POLYSACCHARIDE DEACETYLASE-RELATED"/>
    <property type="match status" value="1"/>
</dbReference>
<dbReference type="AlphaFoldDB" id="A0A379LK88"/>
<dbReference type="PROSITE" id="PS51677">
    <property type="entry name" value="NODB"/>
    <property type="match status" value="1"/>
</dbReference>
<evidence type="ECO:0000313" key="3">
    <source>
        <dbReference type="Proteomes" id="UP000254123"/>
    </source>
</evidence>
<dbReference type="NCBIfam" id="TIGR03212">
    <property type="entry name" value="uraD_N-term-dom"/>
    <property type="match status" value="1"/>
</dbReference>
<dbReference type="PANTHER" id="PTHR43123">
    <property type="entry name" value="POLYSACCHARIDE DEACETYLASE-RELATED"/>
    <property type="match status" value="1"/>
</dbReference>
<dbReference type="Proteomes" id="UP000254123">
    <property type="component" value="Unassembled WGS sequence"/>
</dbReference>
<keyword evidence="3" id="KW-1185">Reference proteome</keyword>
<dbReference type="GO" id="GO:0005975">
    <property type="term" value="P:carbohydrate metabolic process"/>
    <property type="evidence" value="ECO:0007669"/>
    <property type="project" value="InterPro"/>
</dbReference>
<dbReference type="InterPro" id="IPR017625">
    <property type="entry name" value="PuuE"/>
</dbReference>
<dbReference type="InterPro" id="IPR002509">
    <property type="entry name" value="NODB_dom"/>
</dbReference>
<proteinExistence type="predicted"/>